<sequence>MSELFSPDWMNRFAEEWNKEPDLSDALAKIDFGSTIGYGFPDDAEPKGVLVVENGKATTAGPYDGQTLSWDIRATAGQWEKWMKKPPGMTGLGLAFTTGKIKFKVGDYGSMLKDPRMAGPFIKSFSVMGRV</sequence>
<gene>
    <name evidence="1" type="ORF">BW247_08830</name>
</gene>
<keyword evidence="2" id="KW-1185">Reference proteome</keyword>
<name>A0A1P8UH58_9GAMM</name>
<dbReference type="SUPFAM" id="SSF55718">
    <property type="entry name" value="SCP-like"/>
    <property type="match status" value="1"/>
</dbReference>
<organism evidence="1 2">
    <name type="scientific">Acidihalobacter ferrooxydans</name>
    <dbReference type="NCBI Taxonomy" id="1765967"/>
    <lineage>
        <taxon>Bacteria</taxon>
        <taxon>Pseudomonadati</taxon>
        <taxon>Pseudomonadota</taxon>
        <taxon>Gammaproteobacteria</taxon>
        <taxon>Chromatiales</taxon>
        <taxon>Ectothiorhodospiraceae</taxon>
        <taxon>Acidihalobacter</taxon>
    </lineage>
</organism>
<dbReference type="InterPro" id="IPR036527">
    <property type="entry name" value="SCP2_sterol-bd_dom_sf"/>
</dbReference>
<dbReference type="EMBL" id="CP019434">
    <property type="protein sequence ID" value="APZ43183.1"/>
    <property type="molecule type" value="Genomic_DNA"/>
</dbReference>
<evidence type="ECO:0000313" key="1">
    <source>
        <dbReference type="EMBL" id="APZ43183.1"/>
    </source>
</evidence>
<dbReference type="STRING" id="1765967.BW247_08830"/>
<protein>
    <submittedName>
        <fullName evidence="1">SCP-2 sterol transfer family protein</fullName>
    </submittedName>
</protein>
<evidence type="ECO:0000313" key="2">
    <source>
        <dbReference type="Proteomes" id="UP000243807"/>
    </source>
</evidence>
<accession>A0A1P8UH58</accession>
<dbReference type="Proteomes" id="UP000243807">
    <property type="component" value="Chromosome"/>
</dbReference>
<dbReference type="KEGG" id="afy:BW247_08830"/>
<dbReference type="AlphaFoldDB" id="A0A1P8UH58"/>
<proteinExistence type="predicted"/>
<reference evidence="1 2" key="1">
    <citation type="submission" date="2017-01" db="EMBL/GenBank/DDBJ databases">
        <title>Draft sequence of Acidihalobacter ferrooxidans strain DSM 14175 (strain V8).</title>
        <authorList>
            <person name="Khaleque H.N."/>
            <person name="Ramsay J.P."/>
            <person name="Murphy R.J.T."/>
            <person name="Kaksonen A.H."/>
            <person name="Boxall N.J."/>
            <person name="Watkin E.L.J."/>
        </authorList>
    </citation>
    <scope>NUCLEOTIDE SEQUENCE [LARGE SCALE GENOMIC DNA]</scope>
    <source>
        <strain evidence="1 2">V8</strain>
    </source>
</reference>
<dbReference type="OrthoDB" id="459969at2"/>
<dbReference type="Gene3D" id="3.30.1050.10">
    <property type="entry name" value="SCP2 sterol-binding domain"/>
    <property type="match status" value="1"/>
</dbReference>
<dbReference type="RefSeq" id="WP_076836824.1">
    <property type="nucleotide sequence ID" value="NZ_CP019434.1"/>
</dbReference>